<evidence type="ECO:0000256" key="4">
    <source>
        <dbReference type="SAM" id="MobiDB-lite"/>
    </source>
</evidence>
<dbReference type="Proteomes" id="UP000261739">
    <property type="component" value="Unassembled WGS sequence"/>
</dbReference>
<dbReference type="InterPro" id="IPR000835">
    <property type="entry name" value="HTH_MarR-typ"/>
</dbReference>
<dbReference type="PANTHER" id="PTHR42756">
    <property type="entry name" value="TRANSCRIPTIONAL REGULATOR, MARR"/>
    <property type="match status" value="1"/>
</dbReference>
<dbReference type="SUPFAM" id="SSF46785">
    <property type="entry name" value="Winged helix' DNA-binding domain"/>
    <property type="match status" value="1"/>
</dbReference>
<dbReference type="InterPro" id="IPR036388">
    <property type="entry name" value="WH-like_DNA-bd_sf"/>
</dbReference>
<dbReference type="PROSITE" id="PS50995">
    <property type="entry name" value="HTH_MARR_2"/>
    <property type="match status" value="1"/>
</dbReference>
<organism evidence="6 7">
    <name type="scientific">Corynebacterium nuruki</name>
    <dbReference type="NCBI Taxonomy" id="1032851"/>
    <lineage>
        <taxon>Bacteria</taxon>
        <taxon>Bacillati</taxon>
        <taxon>Actinomycetota</taxon>
        <taxon>Actinomycetes</taxon>
        <taxon>Mycobacteriales</taxon>
        <taxon>Corynebacteriaceae</taxon>
        <taxon>Corynebacterium</taxon>
    </lineage>
</organism>
<dbReference type="EMBL" id="DQID01000132">
    <property type="protein sequence ID" value="HCT14100.1"/>
    <property type="molecule type" value="Genomic_DNA"/>
</dbReference>
<comment type="caution">
    <text evidence="6">The sequence shown here is derived from an EMBL/GenBank/DDBJ whole genome shotgun (WGS) entry which is preliminary data.</text>
</comment>
<gene>
    <name evidence="6" type="ORF">DIW82_04705</name>
</gene>
<keyword evidence="3" id="KW-0804">Transcription</keyword>
<evidence type="ECO:0000313" key="6">
    <source>
        <dbReference type="EMBL" id="HCT14100.1"/>
    </source>
</evidence>
<name>A0A3D4T026_9CORY</name>
<sequence>MCADVNPGTTDPAEPADSVGPADSADLADLILRVARRIQALEVRESGGVALTHLEAMVMSRIDDEPGVTPKTLGTELGLRSSNTSAALRSLEGKGLITRIPDAADGRVTRIHPTTLAAENLSQVRQVWRRALAPALGDGPDGDGAGVRVGDGAGGVAGNVATDMAGDVAAAMRVLQRISGELG</sequence>
<dbReference type="GO" id="GO:0003700">
    <property type="term" value="F:DNA-binding transcription factor activity"/>
    <property type="evidence" value="ECO:0007669"/>
    <property type="project" value="InterPro"/>
</dbReference>
<evidence type="ECO:0000313" key="7">
    <source>
        <dbReference type="Proteomes" id="UP000261739"/>
    </source>
</evidence>
<keyword evidence="1" id="KW-0805">Transcription regulation</keyword>
<dbReference type="InterPro" id="IPR036390">
    <property type="entry name" value="WH_DNA-bd_sf"/>
</dbReference>
<dbReference type="STRING" id="863239.GCA_000213935_01010"/>
<keyword evidence="2" id="KW-0238">DNA-binding</keyword>
<evidence type="ECO:0000256" key="1">
    <source>
        <dbReference type="ARBA" id="ARBA00023015"/>
    </source>
</evidence>
<reference evidence="6 7" key="1">
    <citation type="journal article" date="2018" name="Nat. Biotechnol.">
        <title>A standardized bacterial taxonomy based on genome phylogeny substantially revises the tree of life.</title>
        <authorList>
            <person name="Parks D.H."/>
            <person name="Chuvochina M."/>
            <person name="Waite D.W."/>
            <person name="Rinke C."/>
            <person name="Skarshewski A."/>
            <person name="Chaumeil P.A."/>
            <person name="Hugenholtz P."/>
        </authorList>
    </citation>
    <scope>NUCLEOTIDE SEQUENCE [LARGE SCALE GENOMIC DNA]</scope>
    <source>
        <strain evidence="6">UBA11247</strain>
    </source>
</reference>
<dbReference type="PANTHER" id="PTHR42756:SF1">
    <property type="entry name" value="TRANSCRIPTIONAL REPRESSOR OF EMRAB OPERON"/>
    <property type="match status" value="1"/>
</dbReference>
<evidence type="ECO:0000259" key="5">
    <source>
        <dbReference type="PROSITE" id="PS50995"/>
    </source>
</evidence>
<dbReference type="Pfam" id="PF12802">
    <property type="entry name" value="MarR_2"/>
    <property type="match status" value="1"/>
</dbReference>
<proteinExistence type="predicted"/>
<dbReference type="SMART" id="SM00347">
    <property type="entry name" value="HTH_MARR"/>
    <property type="match status" value="1"/>
</dbReference>
<feature type="domain" description="HTH marR-type" evidence="5">
    <location>
        <begin position="24"/>
        <end position="180"/>
    </location>
</feature>
<accession>A0A3D4T026</accession>
<dbReference type="RefSeq" id="WP_010121039.1">
    <property type="nucleotide sequence ID" value="NZ_DAITTW010000020.1"/>
</dbReference>
<dbReference type="GO" id="GO:0003677">
    <property type="term" value="F:DNA binding"/>
    <property type="evidence" value="ECO:0007669"/>
    <property type="project" value="UniProtKB-KW"/>
</dbReference>
<dbReference type="AlphaFoldDB" id="A0A3D4T026"/>
<protein>
    <submittedName>
        <fullName evidence="6">MarR family transcriptional regulator</fullName>
    </submittedName>
</protein>
<evidence type="ECO:0000256" key="2">
    <source>
        <dbReference type="ARBA" id="ARBA00023125"/>
    </source>
</evidence>
<feature type="region of interest" description="Disordered" evidence="4">
    <location>
        <begin position="1"/>
        <end position="22"/>
    </location>
</feature>
<dbReference type="Gene3D" id="1.10.10.10">
    <property type="entry name" value="Winged helix-like DNA-binding domain superfamily/Winged helix DNA-binding domain"/>
    <property type="match status" value="1"/>
</dbReference>
<evidence type="ECO:0000256" key="3">
    <source>
        <dbReference type="ARBA" id="ARBA00023163"/>
    </source>
</evidence>